<sequence>MRENISPHTHTHAYSRLFFPPKLGRRV</sequence>
<name>A0A232FMU4_9HYME</name>
<comment type="caution">
    <text evidence="1">The sequence shown here is derived from an EMBL/GenBank/DDBJ whole genome shotgun (WGS) entry which is preliminary data.</text>
</comment>
<keyword evidence="2" id="KW-1185">Reference proteome</keyword>
<evidence type="ECO:0000313" key="2">
    <source>
        <dbReference type="Proteomes" id="UP000215335"/>
    </source>
</evidence>
<dbReference type="EMBL" id="NNAY01000038">
    <property type="protein sequence ID" value="OXU31687.1"/>
    <property type="molecule type" value="Genomic_DNA"/>
</dbReference>
<protein>
    <submittedName>
        <fullName evidence="1">Uncharacterized protein</fullName>
    </submittedName>
</protein>
<reference evidence="1 2" key="1">
    <citation type="journal article" date="2017" name="Curr. Biol.">
        <title>The Evolution of Venom by Co-option of Single-Copy Genes.</title>
        <authorList>
            <person name="Martinson E.O."/>
            <person name="Mrinalini"/>
            <person name="Kelkar Y.D."/>
            <person name="Chang C.H."/>
            <person name="Werren J.H."/>
        </authorList>
    </citation>
    <scope>NUCLEOTIDE SEQUENCE [LARGE SCALE GENOMIC DNA]</scope>
    <source>
        <strain evidence="1 2">Alberta</strain>
        <tissue evidence="1">Whole body</tissue>
    </source>
</reference>
<accession>A0A232FMU4</accession>
<dbReference type="Proteomes" id="UP000215335">
    <property type="component" value="Unassembled WGS sequence"/>
</dbReference>
<gene>
    <name evidence="1" type="ORF">TSAR_009910</name>
</gene>
<organism evidence="1 2">
    <name type="scientific">Trichomalopsis sarcophagae</name>
    <dbReference type="NCBI Taxonomy" id="543379"/>
    <lineage>
        <taxon>Eukaryota</taxon>
        <taxon>Metazoa</taxon>
        <taxon>Ecdysozoa</taxon>
        <taxon>Arthropoda</taxon>
        <taxon>Hexapoda</taxon>
        <taxon>Insecta</taxon>
        <taxon>Pterygota</taxon>
        <taxon>Neoptera</taxon>
        <taxon>Endopterygota</taxon>
        <taxon>Hymenoptera</taxon>
        <taxon>Apocrita</taxon>
        <taxon>Proctotrupomorpha</taxon>
        <taxon>Chalcidoidea</taxon>
        <taxon>Pteromalidae</taxon>
        <taxon>Pteromalinae</taxon>
        <taxon>Trichomalopsis</taxon>
    </lineage>
</organism>
<proteinExistence type="predicted"/>
<evidence type="ECO:0000313" key="1">
    <source>
        <dbReference type="EMBL" id="OXU31687.1"/>
    </source>
</evidence>
<dbReference type="AlphaFoldDB" id="A0A232FMU4"/>